<dbReference type="Pfam" id="PF00294">
    <property type="entry name" value="PfkB"/>
    <property type="match status" value="1"/>
</dbReference>
<dbReference type="InterPro" id="IPR011611">
    <property type="entry name" value="PfkB_dom"/>
</dbReference>
<evidence type="ECO:0000313" key="8">
    <source>
        <dbReference type="Proteomes" id="UP000702952"/>
    </source>
</evidence>
<dbReference type="AlphaFoldDB" id="A0AA44J845"/>
<evidence type="ECO:0000313" key="7">
    <source>
        <dbReference type="EMBL" id="NTC27881.1"/>
    </source>
</evidence>
<gene>
    <name evidence="7" type="ORF">G6M46_06865</name>
</gene>
<dbReference type="PROSITE" id="PS00584">
    <property type="entry name" value="PFKB_KINASES_2"/>
    <property type="match status" value="1"/>
</dbReference>
<dbReference type="EMBL" id="JAAMAY010000007">
    <property type="protein sequence ID" value="NTC27881.1"/>
    <property type="molecule type" value="Genomic_DNA"/>
</dbReference>
<comment type="similarity">
    <text evidence="1">Belongs to the carbohydrate kinase PfkB family.</text>
</comment>
<evidence type="ECO:0000256" key="3">
    <source>
        <dbReference type="ARBA" id="ARBA00022741"/>
    </source>
</evidence>
<sequence length="316" mass="33858">MILCCGEALIDMLPSKIDGVTGYIPHTGGAVFNTAIALGRLGVNVGLLTGLSNDLFGERLIVALRESHVDTSNVVLSERPTTLAFVEFVGGNATYSFFDENSAGRMLSPKDLPQQSPSIKGLFFGGISLVLEPCGETYLELARKEAFGRVICLDPNIRTGFIQDSGRYRRRLEAMIGLADIVKVSDEDLHWIHPGSTSLPQKMEQLLEAGPSVVILTQGRAGATVLTKNGTHLTVPSEEVLVADTVGAGDTFNAGFLAHLHQHGLFSKKALRTAPTSALYDAVSYGNRAAAVTVSRPGANPPWMNELTDLPMTHDQ</sequence>
<keyword evidence="5" id="KW-0067">ATP-binding</keyword>
<accession>A0AA44J845</accession>
<proteinExistence type="inferred from homology"/>
<dbReference type="Gene3D" id="3.40.1190.20">
    <property type="match status" value="1"/>
</dbReference>
<keyword evidence="4 7" id="KW-0418">Kinase</keyword>
<dbReference type="CDD" id="cd01167">
    <property type="entry name" value="bac_FRK"/>
    <property type="match status" value="1"/>
</dbReference>
<evidence type="ECO:0000259" key="6">
    <source>
        <dbReference type="Pfam" id="PF00294"/>
    </source>
</evidence>
<dbReference type="GO" id="GO:0005524">
    <property type="term" value="F:ATP binding"/>
    <property type="evidence" value="ECO:0007669"/>
    <property type="project" value="UniProtKB-KW"/>
</dbReference>
<protein>
    <submittedName>
        <fullName evidence="7">Carbohydrate kinase</fullName>
    </submittedName>
</protein>
<evidence type="ECO:0000256" key="1">
    <source>
        <dbReference type="ARBA" id="ARBA00010688"/>
    </source>
</evidence>
<evidence type="ECO:0000256" key="2">
    <source>
        <dbReference type="ARBA" id="ARBA00022679"/>
    </source>
</evidence>
<reference evidence="7" key="1">
    <citation type="journal article" date="2020" name="Science">
        <title>Unexpected conservation and global transmission of agrobacterial virulence plasmids.</title>
        <authorList>
            <person name="Weisberg A.J."/>
            <person name="Davis E.W. 2nd"/>
            <person name="Tabima J."/>
            <person name="Belcher M.S."/>
            <person name="Miller M."/>
            <person name="Kuo C.H."/>
            <person name="Loper J.E."/>
            <person name="Grunwald N.J."/>
            <person name="Putnam M.L."/>
            <person name="Chang J.H."/>
        </authorList>
    </citation>
    <scope>NUCLEOTIDE SEQUENCE</scope>
    <source>
        <strain evidence="7">17-1853-1a</strain>
    </source>
</reference>
<dbReference type="PANTHER" id="PTHR43085:SF1">
    <property type="entry name" value="PSEUDOURIDINE KINASE-RELATED"/>
    <property type="match status" value="1"/>
</dbReference>
<name>A0AA44J845_AGRTU</name>
<evidence type="ECO:0000256" key="5">
    <source>
        <dbReference type="ARBA" id="ARBA00022840"/>
    </source>
</evidence>
<dbReference type="InterPro" id="IPR029056">
    <property type="entry name" value="Ribokinase-like"/>
</dbReference>
<feature type="domain" description="Carbohydrate kinase PfkB" evidence="6">
    <location>
        <begin position="26"/>
        <end position="302"/>
    </location>
</feature>
<dbReference type="Proteomes" id="UP000702952">
    <property type="component" value="Unassembled WGS sequence"/>
</dbReference>
<dbReference type="InterPro" id="IPR002173">
    <property type="entry name" value="Carboh/pur_kinase_PfkB_CS"/>
</dbReference>
<dbReference type="InterPro" id="IPR050306">
    <property type="entry name" value="PfkB_Carbo_kinase"/>
</dbReference>
<keyword evidence="2" id="KW-0808">Transferase</keyword>
<organism evidence="7 8">
    <name type="scientific">Agrobacterium tumefaciens</name>
    <dbReference type="NCBI Taxonomy" id="358"/>
    <lineage>
        <taxon>Bacteria</taxon>
        <taxon>Pseudomonadati</taxon>
        <taxon>Pseudomonadota</taxon>
        <taxon>Alphaproteobacteria</taxon>
        <taxon>Hyphomicrobiales</taxon>
        <taxon>Rhizobiaceae</taxon>
        <taxon>Rhizobium/Agrobacterium group</taxon>
        <taxon>Agrobacterium</taxon>
        <taxon>Agrobacterium tumefaciens complex</taxon>
    </lineage>
</organism>
<dbReference type="GO" id="GO:0016301">
    <property type="term" value="F:kinase activity"/>
    <property type="evidence" value="ECO:0007669"/>
    <property type="project" value="UniProtKB-KW"/>
</dbReference>
<evidence type="ECO:0000256" key="4">
    <source>
        <dbReference type="ARBA" id="ARBA00022777"/>
    </source>
</evidence>
<dbReference type="SUPFAM" id="SSF53613">
    <property type="entry name" value="Ribokinase-like"/>
    <property type="match status" value="1"/>
</dbReference>
<keyword evidence="3" id="KW-0547">Nucleotide-binding</keyword>
<comment type="caution">
    <text evidence="7">The sequence shown here is derived from an EMBL/GenBank/DDBJ whole genome shotgun (WGS) entry which is preliminary data.</text>
</comment>
<dbReference type="PANTHER" id="PTHR43085">
    <property type="entry name" value="HEXOKINASE FAMILY MEMBER"/>
    <property type="match status" value="1"/>
</dbReference>
<dbReference type="RefSeq" id="WP_065659050.1">
    <property type="nucleotide sequence ID" value="NZ_CP123840.1"/>
</dbReference>